<keyword evidence="4" id="KW-1185">Reference proteome</keyword>
<dbReference type="InterPro" id="IPR011010">
    <property type="entry name" value="DNA_brk_join_enz"/>
</dbReference>
<gene>
    <name evidence="3" type="ORF">SAMN05444141_101188</name>
</gene>
<dbReference type="EMBL" id="FPBD01000001">
    <property type="protein sequence ID" value="SFT37580.1"/>
    <property type="molecule type" value="Genomic_DNA"/>
</dbReference>
<evidence type="ECO:0000259" key="2">
    <source>
        <dbReference type="PROSITE" id="PS51898"/>
    </source>
</evidence>
<evidence type="ECO:0000313" key="3">
    <source>
        <dbReference type="EMBL" id="SFT37580.1"/>
    </source>
</evidence>
<dbReference type="InterPro" id="IPR002104">
    <property type="entry name" value="Integrase_catalytic"/>
</dbReference>
<dbReference type="GO" id="GO:0015074">
    <property type="term" value="P:DNA integration"/>
    <property type="evidence" value="ECO:0007669"/>
    <property type="project" value="InterPro"/>
</dbReference>
<feature type="domain" description="Tyr recombinase" evidence="2">
    <location>
        <begin position="1"/>
        <end position="141"/>
    </location>
</feature>
<evidence type="ECO:0000256" key="1">
    <source>
        <dbReference type="ARBA" id="ARBA00023172"/>
    </source>
</evidence>
<dbReference type="AlphaFoldDB" id="A0A1I6XH18"/>
<evidence type="ECO:0000313" key="4">
    <source>
        <dbReference type="Proteomes" id="UP000183371"/>
    </source>
</evidence>
<organism evidence="3 4">
    <name type="scientific">Pseudovibrio denitrificans</name>
    <dbReference type="NCBI Taxonomy" id="258256"/>
    <lineage>
        <taxon>Bacteria</taxon>
        <taxon>Pseudomonadati</taxon>
        <taxon>Pseudomonadota</taxon>
        <taxon>Alphaproteobacteria</taxon>
        <taxon>Hyphomicrobiales</taxon>
        <taxon>Stappiaceae</taxon>
        <taxon>Pseudovibrio</taxon>
    </lineage>
</organism>
<dbReference type="PROSITE" id="PS51898">
    <property type="entry name" value="TYR_RECOMBINASE"/>
    <property type="match status" value="1"/>
</dbReference>
<name>A0A1I6XH18_9HYPH</name>
<dbReference type="Pfam" id="PF00589">
    <property type="entry name" value="Phage_integrase"/>
    <property type="match status" value="1"/>
</dbReference>
<proteinExistence type="predicted"/>
<accession>A0A1I6XH18</accession>
<dbReference type="Proteomes" id="UP000183371">
    <property type="component" value="Unassembled WGS sequence"/>
</dbReference>
<protein>
    <submittedName>
        <fullName evidence="3">Phage integrase family protein</fullName>
    </submittedName>
</protein>
<reference evidence="4" key="1">
    <citation type="submission" date="2016-10" db="EMBL/GenBank/DDBJ databases">
        <authorList>
            <person name="Varghese N."/>
            <person name="Submissions S."/>
        </authorList>
    </citation>
    <scope>NUCLEOTIDE SEQUENCE [LARGE SCALE GENOMIC DNA]</scope>
    <source>
        <strain evidence="4">DSM 17465</strain>
    </source>
</reference>
<dbReference type="GO" id="GO:0006310">
    <property type="term" value="P:DNA recombination"/>
    <property type="evidence" value="ECO:0007669"/>
    <property type="project" value="UniProtKB-KW"/>
</dbReference>
<dbReference type="SUPFAM" id="SSF56349">
    <property type="entry name" value="DNA breaking-rejoining enzymes"/>
    <property type="match status" value="1"/>
</dbReference>
<dbReference type="InterPro" id="IPR013762">
    <property type="entry name" value="Integrase-like_cat_sf"/>
</dbReference>
<dbReference type="CDD" id="cd00796">
    <property type="entry name" value="INT_Rci_Hp1_C"/>
    <property type="match status" value="1"/>
</dbReference>
<sequence>MSEIATPKWEHIDFELVTIALRSRKGDERKPHPVSASVIDIFSNIPREDGSPYVLLGCKDPTQPISIELIENARQRIHIHANIPDVRIHDLRYTVGTLAAQAGSNAVLISHLLRHRNVTIINRYVNHDATRSGCFQKQMGNA</sequence>
<dbReference type="Gene3D" id="1.10.443.10">
    <property type="entry name" value="Intergrase catalytic core"/>
    <property type="match status" value="1"/>
</dbReference>
<dbReference type="GO" id="GO:0003677">
    <property type="term" value="F:DNA binding"/>
    <property type="evidence" value="ECO:0007669"/>
    <property type="project" value="InterPro"/>
</dbReference>
<keyword evidence="1" id="KW-0233">DNA recombination</keyword>